<gene>
    <name evidence="2" type="ORF">ABVK50_06360</name>
</gene>
<dbReference type="PANTHER" id="PTHR38011:SF12">
    <property type="entry name" value="BIFUNCTIONAL DEAMINASE-REDUCTASE DOMAIN PROTEIN"/>
    <property type="match status" value="1"/>
</dbReference>
<name>A0AAU8CT07_9HYPH</name>
<dbReference type="InterPro" id="IPR050765">
    <property type="entry name" value="Riboflavin_Biosynth_HTPR"/>
</dbReference>
<dbReference type="RefSeq" id="WP_353642356.1">
    <property type="nucleotide sequence ID" value="NZ_CP159253.1"/>
</dbReference>
<dbReference type="AlphaFoldDB" id="A0AAU8CT07"/>
<dbReference type="InterPro" id="IPR002734">
    <property type="entry name" value="RibDG_C"/>
</dbReference>
<dbReference type="Pfam" id="PF01872">
    <property type="entry name" value="RibD_C"/>
    <property type="match status" value="1"/>
</dbReference>
<dbReference type="EMBL" id="CP159253">
    <property type="protein sequence ID" value="XCG50115.1"/>
    <property type="molecule type" value="Genomic_DNA"/>
</dbReference>
<organism evidence="2">
    <name type="scientific">Mesorhizobium sp. WSM2240</name>
    <dbReference type="NCBI Taxonomy" id="3228851"/>
    <lineage>
        <taxon>Bacteria</taxon>
        <taxon>Pseudomonadati</taxon>
        <taxon>Pseudomonadota</taxon>
        <taxon>Alphaproteobacteria</taxon>
        <taxon>Hyphomicrobiales</taxon>
        <taxon>Phyllobacteriaceae</taxon>
        <taxon>Mesorhizobium</taxon>
    </lineage>
</organism>
<sequence>MAKIVTGMAMSLDGFMQDANGSSAALSTGEADFRNTERGKACIAATGAVMMGRKTFEMADDPDLYAGNYEFQVPVFVLTRNPPAKHPKEGSGLTFTFVQDGLDSAIAQAKAAAGSKQVTVVGGPSLIQGLLQKGAVDELEIDLAPVLLGCGRRLFDNLDKEIAFETTSMDPLPLGGIALRFSARR</sequence>
<accession>A0AAU8CT07</accession>
<dbReference type="GO" id="GO:0009231">
    <property type="term" value="P:riboflavin biosynthetic process"/>
    <property type="evidence" value="ECO:0007669"/>
    <property type="project" value="InterPro"/>
</dbReference>
<evidence type="ECO:0000313" key="2">
    <source>
        <dbReference type="EMBL" id="XCG50115.1"/>
    </source>
</evidence>
<proteinExistence type="predicted"/>
<dbReference type="PANTHER" id="PTHR38011">
    <property type="entry name" value="DIHYDROFOLATE REDUCTASE FAMILY PROTEIN (AFU_ORTHOLOGUE AFUA_8G06820)"/>
    <property type="match status" value="1"/>
</dbReference>
<dbReference type="InterPro" id="IPR024072">
    <property type="entry name" value="DHFR-like_dom_sf"/>
</dbReference>
<protein>
    <submittedName>
        <fullName evidence="2">Dihydrofolate reductase family protein</fullName>
    </submittedName>
</protein>
<evidence type="ECO:0000259" key="1">
    <source>
        <dbReference type="Pfam" id="PF01872"/>
    </source>
</evidence>
<dbReference type="SUPFAM" id="SSF53597">
    <property type="entry name" value="Dihydrofolate reductase-like"/>
    <property type="match status" value="1"/>
</dbReference>
<reference evidence="2" key="1">
    <citation type="submission" date="2024-06" db="EMBL/GenBank/DDBJ databases">
        <title>Mesorhizobium karijinii sp. nov., a symbiont of the iconic Swainsona formosa from arid Australia.</title>
        <authorList>
            <person name="Hill Y.J."/>
            <person name="Watkin E.L.J."/>
            <person name="O'Hara G.W."/>
            <person name="Terpolilli J."/>
            <person name="Tye M.L."/>
            <person name="Kohlmeier M.G."/>
        </authorList>
    </citation>
    <scope>NUCLEOTIDE SEQUENCE</scope>
    <source>
        <strain evidence="2">WSM2240</strain>
    </source>
</reference>
<dbReference type="GO" id="GO:0008703">
    <property type="term" value="F:5-amino-6-(5-phosphoribosylamino)uracil reductase activity"/>
    <property type="evidence" value="ECO:0007669"/>
    <property type="project" value="InterPro"/>
</dbReference>
<feature type="domain" description="Bacterial bifunctional deaminase-reductase C-terminal" evidence="1">
    <location>
        <begin position="3"/>
        <end position="163"/>
    </location>
</feature>
<dbReference type="Gene3D" id="3.40.430.10">
    <property type="entry name" value="Dihydrofolate Reductase, subunit A"/>
    <property type="match status" value="1"/>
</dbReference>